<evidence type="ECO:0000313" key="3">
    <source>
        <dbReference type="EMBL" id="KAK6773351.1"/>
    </source>
</evidence>
<evidence type="ECO:0000256" key="1">
    <source>
        <dbReference type="SAM" id="MobiDB-lite"/>
    </source>
</evidence>
<comment type="caution">
    <text evidence="3">The sequence shown here is derived from an EMBL/GenBank/DDBJ whole genome shotgun (WGS) entry which is preliminary data.</text>
</comment>
<accession>A0AAN8XZ63</accession>
<proteinExistence type="predicted"/>
<feature type="transmembrane region" description="Helical" evidence="2">
    <location>
        <begin position="12"/>
        <end position="30"/>
    </location>
</feature>
<feature type="region of interest" description="Disordered" evidence="1">
    <location>
        <begin position="176"/>
        <end position="202"/>
    </location>
</feature>
<gene>
    <name evidence="3" type="ORF">RDI58_028589</name>
</gene>
<evidence type="ECO:0000256" key="2">
    <source>
        <dbReference type="SAM" id="Phobius"/>
    </source>
</evidence>
<keyword evidence="2" id="KW-0812">Transmembrane</keyword>
<sequence>MDPSQTNSIFPSIPFILVIGLYVGTIPFYMTSFRALNTNPSSWVVMRLQERSLTLNIIIENQEIVLVIRTPSLLAQIVSEGIGIVVETYNSHLWMLTSLLPPENYQIPMLPFFHIPTWGTPMFNPLYQHNSMAVPVFSPGFPIIQGIDPLYHHWQVNGLAQRTEVLFSIVRQSGPMESTGAQMQNSETSASQGSAGEPRNQT</sequence>
<dbReference type="EMBL" id="JBANQN010000012">
    <property type="protein sequence ID" value="KAK6773351.1"/>
    <property type="molecule type" value="Genomic_DNA"/>
</dbReference>
<dbReference type="AlphaFoldDB" id="A0AAN8XZ63"/>
<keyword evidence="2" id="KW-0472">Membrane</keyword>
<keyword evidence="2" id="KW-1133">Transmembrane helix</keyword>
<protein>
    <submittedName>
        <fullName evidence="3">Uncharacterized protein</fullName>
    </submittedName>
</protein>
<name>A0AAN8XZ63_SOLBU</name>
<evidence type="ECO:0000313" key="4">
    <source>
        <dbReference type="Proteomes" id="UP001371456"/>
    </source>
</evidence>
<keyword evidence="4" id="KW-1185">Reference proteome</keyword>
<reference evidence="3 4" key="1">
    <citation type="submission" date="2024-02" db="EMBL/GenBank/DDBJ databases">
        <title>de novo genome assembly of Solanum bulbocastanum strain 11H21.</title>
        <authorList>
            <person name="Hosaka A.J."/>
        </authorList>
    </citation>
    <scope>NUCLEOTIDE SEQUENCE [LARGE SCALE GENOMIC DNA]</scope>
    <source>
        <tissue evidence="3">Young leaves</tissue>
    </source>
</reference>
<organism evidence="3 4">
    <name type="scientific">Solanum bulbocastanum</name>
    <name type="common">Wild potato</name>
    <dbReference type="NCBI Taxonomy" id="147425"/>
    <lineage>
        <taxon>Eukaryota</taxon>
        <taxon>Viridiplantae</taxon>
        <taxon>Streptophyta</taxon>
        <taxon>Embryophyta</taxon>
        <taxon>Tracheophyta</taxon>
        <taxon>Spermatophyta</taxon>
        <taxon>Magnoliopsida</taxon>
        <taxon>eudicotyledons</taxon>
        <taxon>Gunneridae</taxon>
        <taxon>Pentapetalae</taxon>
        <taxon>asterids</taxon>
        <taxon>lamiids</taxon>
        <taxon>Solanales</taxon>
        <taxon>Solanaceae</taxon>
        <taxon>Solanoideae</taxon>
        <taxon>Solaneae</taxon>
        <taxon>Solanum</taxon>
    </lineage>
</organism>
<dbReference type="Proteomes" id="UP001371456">
    <property type="component" value="Unassembled WGS sequence"/>
</dbReference>